<evidence type="ECO:0000313" key="3">
    <source>
        <dbReference type="Proteomes" id="UP000311919"/>
    </source>
</evidence>
<feature type="region of interest" description="Disordered" evidence="1">
    <location>
        <begin position="1"/>
        <end position="36"/>
    </location>
</feature>
<comment type="caution">
    <text evidence="2">The sequence shown here is derived from an EMBL/GenBank/DDBJ whole genome shotgun (WGS) entry which is preliminary data.</text>
</comment>
<reference evidence="2 3" key="1">
    <citation type="submission" date="2019-03" db="EMBL/GenBank/DDBJ databases">
        <title>An improved genome assembly of the fluke Schistosoma japonicum.</title>
        <authorList>
            <person name="Hu W."/>
            <person name="Luo F."/>
            <person name="Yin M."/>
            <person name="Mo X."/>
            <person name="Sun C."/>
            <person name="Wu Q."/>
            <person name="Zhu B."/>
            <person name="Xiang M."/>
            <person name="Wang J."/>
            <person name="Wang Y."/>
            <person name="Zhang T."/>
            <person name="Xu B."/>
            <person name="Zheng H."/>
            <person name="Feng Z."/>
        </authorList>
    </citation>
    <scope>NUCLEOTIDE SEQUENCE [LARGE SCALE GENOMIC DNA]</scope>
    <source>
        <strain evidence="2">HuSjv2</strain>
        <tissue evidence="2">Worms</tissue>
    </source>
</reference>
<organism evidence="2 3">
    <name type="scientific">Schistosoma japonicum</name>
    <name type="common">Blood fluke</name>
    <dbReference type="NCBI Taxonomy" id="6182"/>
    <lineage>
        <taxon>Eukaryota</taxon>
        <taxon>Metazoa</taxon>
        <taxon>Spiralia</taxon>
        <taxon>Lophotrochozoa</taxon>
        <taxon>Platyhelminthes</taxon>
        <taxon>Trematoda</taxon>
        <taxon>Digenea</taxon>
        <taxon>Strigeidida</taxon>
        <taxon>Schistosomatoidea</taxon>
        <taxon>Schistosomatidae</taxon>
        <taxon>Schistosoma</taxon>
    </lineage>
</organism>
<protein>
    <submittedName>
        <fullName evidence="2">Uncharacterized protein</fullName>
    </submittedName>
</protein>
<dbReference type="EMBL" id="SKCS01001417">
    <property type="protein sequence ID" value="TNN04575.1"/>
    <property type="molecule type" value="Genomic_DNA"/>
</dbReference>
<gene>
    <name evidence="2" type="ORF">EWB00_001515</name>
</gene>
<sequence length="70" mass="7912">MDGSSKQDAFEQNVKAVQESSTHPETYRAPCTSKKKSSSFTQVFSTWNRMNFPGVPKTFEQITTVIDYDA</sequence>
<evidence type="ECO:0000256" key="1">
    <source>
        <dbReference type="SAM" id="MobiDB-lite"/>
    </source>
</evidence>
<accession>A0A4Z2CK11</accession>
<keyword evidence="3" id="KW-1185">Reference proteome</keyword>
<evidence type="ECO:0000313" key="2">
    <source>
        <dbReference type="EMBL" id="TNN04575.1"/>
    </source>
</evidence>
<proteinExistence type="predicted"/>
<name>A0A4Z2CK11_SCHJA</name>
<dbReference type="Proteomes" id="UP000311919">
    <property type="component" value="Unassembled WGS sequence"/>
</dbReference>
<dbReference type="AlphaFoldDB" id="A0A4Z2CK11"/>